<accession>A0A5C3N888</accession>
<name>A0A5C3N888_9AGAM</name>
<dbReference type="AlphaFoldDB" id="A0A5C3N888"/>
<proteinExistence type="predicted"/>
<gene>
    <name evidence="1" type="ORF">OE88DRAFT_1733983</name>
</gene>
<protein>
    <submittedName>
        <fullName evidence="1">Uncharacterized protein</fullName>
    </submittedName>
</protein>
<sequence>MPPANRKSPSFTGPSSKPFVEFLDECFELARADAKRFPDILEPYDRPHAHEFYPDGRRKPIYCLGWLLPQFDLVSYVDPYPGQERTKWFPAPEIQRKWRALGAEKKFPAPALFNVQDYALFALVYNEPKDLAHLCNANSEWDPSLVREVVRVGAASMGLPEEMVDRVKWWNLSSLAIERATLTSKLLQYADEAWEAMSGSEGDGELESGSNASD</sequence>
<keyword evidence="2" id="KW-1185">Reference proteome</keyword>
<dbReference type="EMBL" id="ML213508">
    <property type="protein sequence ID" value="TFK53017.1"/>
    <property type="molecule type" value="Genomic_DNA"/>
</dbReference>
<dbReference type="Proteomes" id="UP000305948">
    <property type="component" value="Unassembled WGS sequence"/>
</dbReference>
<reference evidence="1 2" key="1">
    <citation type="journal article" date="2019" name="Nat. Ecol. Evol.">
        <title>Megaphylogeny resolves global patterns of mushroom evolution.</title>
        <authorList>
            <person name="Varga T."/>
            <person name="Krizsan K."/>
            <person name="Foldi C."/>
            <person name="Dima B."/>
            <person name="Sanchez-Garcia M."/>
            <person name="Sanchez-Ramirez S."/>
            <person name="Szollosi G.J."/>
            <person name="Szarkandi J.G."/>
            <person name="Papp V."/>
            <person name="Albert L."/>
            <person name="Andreopoulos W."/>
            <person name="Angelini C."/>
            <person name="Antonin V."/>
            <person name="Barry K.W."/>
            <person name="Bougher N.L."/>
            <person name="Buchanan P."/>
            <person name="Buyck B."/>
            <person name="Bense V."/>
            <person name="Catcheside P."/>
            <person name="Chovatia M."/>
            <person name="Cooper J."/>
            <person name="Damon W."/>
            <person name="Desjardin D."/>
            <person name="Finy P."/>
            <person name="Geml J."/>
            <person name="Haridas S."/>
            <person name="Hughes K."/>
            <person name="Justo A."/>
            <person name="Karasinski D."/>
            <person name="Kautmanova I."/>
            <person name="Kiss B."/>
            <person name="Kocsube S."/>
            <person name="Kotiranta H."/>
            <person name="LaButti K.M."/>
            <person name="Lechner B.E."/>
            <person name="Liimatainen K."/>
            <person name="Lipzen A."/>
            <person name="Lukacs Z."/>
            <person name="Mihaltcheva S."/>
            <person name="Morgado L.N."/>
            <person name="Niskanen T."/>
            <person name="Noordeloos M.E."/>
            <person name="Ohm R.A."/>
            <person name="Ortiz-Santana B."/>
            <person name="Ovrebo C."/>
            <person name="Racz N."/>
            <person name="Riley R."/>
            <person name="Savchenko A."/>
            <person name="Shiryaev A."/>
            <person name="Soop K."/>
            <person name="Spirin V."/>
            <person name="Szebenyi C."/>
            <person name="Tomsovsky M."/>
            <person name="Tulloss R.E."/>
            <person name="Uehling J."/>
            <person name="Grigoriev I.V."/>
            <person name="Vagvolgyi C."/>
            <person name="Papp T."/>
            <person name="Martin F.M."/>
            <person name="Miettinen O."/>
            <person name="Hibbett D.S."/>
            <person name="Nagy L.G."/>
        </authorList>
    </citation>
    <scope>NUCLEOTIDE SEQUENCE [LARGE SCALE GENOMIC DNA]</scope>
    <source>
        <strain evidence="1 2">OMC1185</strain>
    </source>
</reference>
<evidence type="ECO:0000313" key="1">
    <source>
        <dbReference type="EMBL" id="TFK53017.1"/>
    </source>
</evidence>
<organism evidence="1 2">
    <name type="scientific">Heliocybe sulcata</name>
    <dbReference type="NCBI Taxonomy" id="5364"/>
    <lineage>
        <taxon>Eukaryota</taxon>
        <taxon>Fungi</taxon>
        <taxon>Dikarya</taxon>
        <taxon>Basidiomycota</taxon>
        <taxon>Agaricomycotina</taxon>
        <taxon>Agaricomycetes</taxon>
        <taxon>Gloeophyllales</taxon>
        <taxon>Gloeophyllaceae</taxon>
        <taxon>Heliocybe</taxon>
    </lineage>
</organism>
<evidence type="ECO:0000313" key="2">
    <source>
        <dbReference type="Proteomes" id="UP000305948"/>
    </source>
</evidence>
<dbReference type="OrthoDB" id="3304309at2759"/>